<evidence type="ECO:0000256" key="2">
    <source>
        <dbReference type="SAM" id="SignalP"/>
    </source>
</evidence>
<dbReference type="RefSeq" id="XP_052744262.1">
    <property type="nucleotide sequence ID" value="XM_052888302.1"/>
</dbReference>
<feature type="chain" id="PRO_5045592254" evidence="2">
    <location>
        <begin position="21"/>
        <end position="235"/>
    </location>
</feature>
<organism evidence="3 4">
    <name type="scientific">Bicyclus anynana</name>
    <name type="common">Squinting bush brown butterfly</name>
    <dbReference type="NCBI Taxonomy" id="110368"/>
    <lineage>
        <taxon>Eukaryota</taxon>
        <taxon>Metazoa</taxon>
        <taxon>Ecdysozoa</taxon>
        <taxon>Arthropoda</taxon>
        <taxon>Hexapoda</taxon>
        <taxon>Insecta</taxon>
        <taxon>Pterygota</taxon>
        <taxon>Neoptera</taxon>
        <taxon>Endopterygota</taxon>
        <taxon>Lepidoptera</taxon>
        <taxon>Glossata</taxon>
        <taxon>Ditrysia</taxon>
        <taxon>Papilionoidea</taxon>
        <taxon>Nymphalidae</taxon>
        <taxon>Satyrinae</taxon>
        <taxon>Satyrini</taxon>
        <taxon>Mycalesina</taxon>
        <taxon>Bicyclus</taxon>
    </lineage>
</organism>
<dbReference type="Proteomes" id="UP001652582">
    <property type="component" value="Chromosome 22"/>
</dbReference>
<dbReference type="Pfam" id="PF16009">
    <property type="entry name" value="DUF4779"/>
    <property type="match status" value="1"/>
</dbReference>
<feature type="region of interest" description="Disordered" evidence="1">
    <location>
        <begin position="216"/>
        <end position="235"/>
    </location>
</feature>
<dbReference type="InterPro" id="IPR031959">
    <property type="entry name" value="DUF4779"/>
</dbReference>
<gene>
    <name evidence="4" type="primary">LOC128199316</name>
</gene>
<feature type="signal peptide" evidence="2">
    <location>
        <begin position="1"/>
        <end position="20"/>
    </location>
</feature>
<keyword evidence="3" id="KW-1185">Reference proteome</keyword>
<proteinExistence type="predicted"/>
<evidence type="ECO:0000256" key="1">
    <source>
        <dbReference type="SAM" id="MobiDB-lite"/>
    </source>
</evidence>
<protein>
    <submittedName>
        <fullName evidence="4">Uncharacterized protein LOC128199316</fullName>
    </submittedName>
</protein>
<dbReference type="GeneID" id="128199316"/>
<accession>A0ABM3LYV1</accession>
<name>A0ABM3LYV1_BICAN</name>
<evidence type="ECO:0000313" key="4">
    <source>
        <dbReference type="RefSeq" id="XP_052744262.1"/>
    </source>
</evidence>
<reference evidence="4" key="1">
    <citation type="submission" date="2025-08" db="UniProtKB">
        <authorList>
            <consortium name="RefSeq"/>
        </authorList>
    </citation>
    <scope>IDENTIFICATION</scope>
</reference>
<keyword evidence="2" id="KW-0732">Signal</keyword>
<evidence type="ECO:0000313" key="3">
    <source>
        <dbReference type="Proteomes" id="UP001652582"/>
    </source>
</evidence>
<sequence length="235" mass="26273">MQKKLFFVLSLTSIFCCTDSLPVDLGSLEFDNLDTDISQLKYEVHNGDLDDFFKSSEKEDDKKSENNSKSKINVSEFKKKKSDSKVGKVKFDIEDLKKFLKQAGLHDVGAYDDGAVYAIAKALSKSGVGIKGNEERKYKKGTKTKGFHKISHKDEYNKDKEFYEEDETSGVIQKVGAKGIGFDIGAGAGIKKGYFHHDREKGLFGKEGFKDKGKLEKEFEGSSDSQGFDAYFSSE</sequence>